<accession>A0ABQ8KIG4</accession>
<keyword evidence="2" id="KW-1185">Reference proteome</keyword>
<protein>
    <recommendedName>
        <fullName evidence="3">Secreted protein</fullName>
    </recommendedName>
</protein>
<evidence type="ECO:0000313" key="1">
    <source>
        <dbReference type="EMBL" id="KAH9837763.1"/>
    </source>
</evidence>
<sequence length="76" mass="8562">MCRPATSVMTVFRTWAAPPWCDSLNLGHTCHSRIAARSATRFTLSRHGHTGHRPHRLLIRSEHITLIRAAVKLAHS</sequence>
<proteinExistence type="predicted"/>
<dbReference type="GeneID" id="72000088"/>
<reference evidence="1 2" key="1">
    <citation type="journal article" date="2021" name="Environ. Microbiol.">
        <title>Gene family expansions and transcriptome signatures uncover fungal adaptations to wood decay.</title>
        <authorList>
            <person name="Hage H."/>
            <person name="Miyauchi S."/>
            <person name="Viragh M."/>
            <person name="Drula E."/>
            <person name="Min B."/>
            <person name="Chaduli D."/>
            <person name="Navarro D."/>
            <person name="Favel A."/>
            <person name="Norest M."/>
            <person name="Lesage-Meessen L."/>
            <person name="Balint B."/>
            <person name="Merenyi Z."/>
            <person name="de Eugenio L."/>
            <person name="Morin E."/>
            <person name="Martinez A.T."/>
            <person name="Baldrian P."/>
            <person name="Stursova M."/>
            <person name="Martinez M.J."/>
            <person name="Novotny C."/>
            <person name="Magnuson J.K."/>
            <person name="Spatafora J.W."/>
            <person name="Maurice S."/>
            <person name="Pangilinan J."/>
            <person name="Andreopoulos W."/>
            <person name="LaButti K."/>
            <person name="Hundley H."/>
            <person name="Na H."/>
            <person name="Kuo A."/>
            <person name="Barry K."/>
            <person name="Lipzen A."/>
            <person name="Henrissat B."/>
            <person name="Riley R."/>
            <person name="Ahrendt S."/>
            <person name="Nagy L.G."/>
            <person name="Grigoriev I.V."/>
            <person name="Martin F."/>
            <person name="Rosso M.N."/>
        </authorList>
    </citation>
    <scope>NUCLEOTIDE SEQUENCE [LARGE SCALE GENOMIC DNA]</scope>
    <source>
        <strain evidence="1 2">CIRM-BRFM 1785</strain>
    </source>
</reference>
<name>A0ABQ8KIG4_9APHY</name>
<evidence type="ECO:0000313" key="2">
    <source>
        <dbReference type="Proteomes" id="UP000814176"/>
    </source>
</evidence>
<gene>
    <name evidence="1" type="ORF">C8Q71DRAFT_560145</name>
</gene>
<dbReference type="RefSeq" id="XP_047779801.1">
    <property type="nucleotide sequence ID" value="XM_047919356.1"/>
</dbReference>
<dbReference type="Proteomes" id="UP000814176">
    <property type="component" value="Unassembled WGS sequence"/>
</dbReference>
<evidence type="ECO:0008006" key="3">
    <source>
        <dbReference type="Google" id="ProtNLM"/>
    </source>
</evidence>
<organism evidence="1 2">
    <name type="scientific">Rhodofomes roseus</name>
    <dbReference type="NCBI Taxonomy" id="34475"/>
    <lineage>
        <taxon>Eukaryota</taxon>
        <taxon>Fungi</taxon>
        <taxon>Dikarya</taxon>
        <taxon>Basidiomycota</taxon>
        <taxon>Agaricomycotina</taxon>
        <taxon>Agaricomycetes</taxon>
        <taxon>Polyporales</taxon>
        <taxon>Rhodofomes</taxon>
    </lineage>
</organism>
<dbReference type="EMBL" id="JADCUA010000008">
    <property type="protein sequence ID" value="KAH9837763.1"/>
    <property type="molecule type" value="Genomic_DNA"/>
</dbReference>
<comment type="caution">
    <text evidence="1">The sequence shown here is derived from an EMBL/GenBank/DDBJ whole genome shotgun (WGS) entry which is preliminary data.</text>
</comment>